<organism evidence="2 3">
    <name type="scientific">Phakopsora pachyrhizi</name>
    <name type="common">Asian soybean rust disease fungus</name>
    <dbReference type="NCBI Taxonomy" id="170000"/>
    <lineage>
        <taxon>Eukaryota</taxon>
        <taxon>Fungi</taxon>
        <taxon>Dikarya</taxon>
        <taxon>Basidiomycota</taxon>
        <taxon>Pucciniomycotina</taxon>
        <taxon>Pucciniomycetes</taxon>
        <taxon>Pucciniales</taxon>
        <taxon>Phakopsoraceae</taxon>
        <taxon>Phakopsora</taxon>
    </lineage>
</organism>
<sequence length="139" mass="15968">MVGRQTEEAVYTGDQGNPESGPFDNDLMKLARGRLVNWWMVGEWWCAWTVGWGQWADGRTGSLRPRPENDAVVMRLDQWAVAPEEELSSRGGCWRERRVGDEIPTTATTSMRQKYRIVGGMKTCQIDFRKRGDLEIINF</sequence>
<evidence type="ECO:0000313" key="3">
    <source>
        <dbReference type="Proteomes" id="UP001153365"/>
    </source>
</evidence>
<gene>
    <name evidence="2" type="ORF">PPACK8108_LOCUS14155</name>
</gene>
<protein>
    <submittedName>
        <fullName evidence="2">Uncharacterized protein</fullName>
    </submittedName>
</protein>
<evidence type="ECO:0000256" key="1">
    <source>
        <dbReference type="SAM" id="MobiDB-lite"/>
    </source>
</evidence>
<dbReference type="EMBL" id="CALTRL010003619">
    <property type="protein sequence ID" value="CAH7681536.1"/>
    <property type="molecule type" value="Genomic_DNA"/>
</dbReference>
<accession>A0AAV0B623</accession>
<proteinExistence type="predicted"/>
<dbReference type="AlphaFoldDB" id="A0AAV0B623"/>
<reference evidence="2" key="1">
    <citation type="submission" date="2022-06" db="EMBL/GenBank/DDBJ databases">
        <authorList>
            <consortium name="SYNGENTA / RWTH Aachen University"/>
        </authorList>
    </citation>
    <scope>NUCLEOTIDE SEQUENCE</scope>
</reference>
<keyword evidence="3" id="KW-1185">Reference proteome</keyword>
<evidence type="ECO:0000313" key="2">
    <source>
        <dbReference type="EMBL" id="CAH7681536.1"/>
    </source>
</evidence>
<name>A0AAV0B623_PHAPC</name>
<feature type="region of interest" description="Disordered" evidence="1">
    <location>
        <begin position="1"/>
        <end position="22"/>
    </location>
</feature>
<comment type="caution">
    <text evidence="2">The sequence shown here is derived from an EMBL/GenBank/DDBJ whole genome shotgun (WGS) entry which is preliminary data.</text>
</comment>
<dbReference type="Proteomes" id="UP001153365">
    <property type="component" value="Unassembled WGS sequence"/>
</dbReference>